<dbReference type="AlphaFoldDB" id="A0A859FC55"/>
<dbReference type="InterPro" id="IPR015797">
    <property type="entry name" value="NUDIX_hydrolase-like_dom_sf"/>
</dbReference>
<dbReference type="SUPFAM" id="SSF55811">
    <property type="entry name" value="Nudix"/>
    <property type="match status" value="1"/>
</dbReference>
<evidence type="ECO:0000259" key="1">
    <source>
        <dbReference type="PROSITE" id="PS51462"/>
    </source>
</evidence>
<dbReference type="Proteomes" id="UP000318138">
    <property type="component" value="Chromosome"/>
</dbReference>
<dbReference type="GO" id="GO:0003824">
    <property type="term" value="F:catalytic activity"/>
    <property type="evidence" value="ECO:0007669"/>
    <property type="project" value="UniProtKB-ARBA"/>
</dbReference>
<name>A0A859FC55_9BACI</name>
<dbReference type="KEGG" id="psua:FLK61_27025"/>
<dbReference type="PANTHER" id="PTHR10885:SF0">
    <property type="entry name" value="ISOPENTENYL-DIPHOSPHATE DELTA-ISOMERASE"/>
    <property type="match status" value="1"/>
</dbReference>
<dbReference type="PANTHER" id="PTHR10885">
    <property type="entry name" value="ISOPENTENYL-DIPHOSPHATE DELTA-ISOMERASE"/>
    <property type="match status" value="1"/>
</dbReference>
<dbReference type="EMBL" id="CP041372">
    <property type="protein sequence ID" value="QKS70408.1"/>
    <property type="molecule type" value="Genomic_DNA"/>
</dbReference>
<reference evidence="3" key="1">
    <citation type="submission" date="2019-07" db="EMBL/GenBank/DDBJ databases">
        <title>Bacillus alkalisoli sp. nov. isolated from saline soil.</title>
        <authorList>
            <person name="Sun J.-Q."/>
            <person name="Xu L."/>
        </authorList>
    </citation>
    <scope>NUCLEOTIDE SEQUENCE [LARGE SCALE GENOMIC DNA]</scope>
    <source>
        <strain evidence="3">M4U3P1</strain>
    </source>
</reference>
<proteinExistence type="predicted"/>
<protein>
    <submittedName>
        <fullName evidence="2">NUDIX domain-containing protein</fullName>
    </submittedName>
</protein>
<feature type="domain" description="Nudix hydrolase" evidence="1">
    <location>
        <begin position="27"/>
        <end position="171"/>
    </location>
</feature>
<organism evidence="2 3">
    <name type="scientific">Paenalkalicoccus suaedae</name>
    <dbReference type="NCBI Taxonomy" id="2592382"/>
    <lineage>
        <taxon>Bacteria</taxon>
        <taxon>Bacillati</taxon>
        <taxon>Bacillota</taxon>
        <taxon>Bacilli</taxon>
        <taxon>Bacillales</taxon>
        <taxon>Bacillaceae</taxon>
        <taxon>Paenalkalicoccus</taxon>
    </lineage>
</organism>
<dbReference type="PROSITE" id="PS51462">
    <property type="entry name" value="NUDIX"/>
    <property type="match status" value="1"/>
</dbReference>
<accession>A0A859FC55</accession>
<dbReference type="CDD" id="cd04692">
    <property type="entry name" value="NUDIX_Hydrolase"/>
    <property type="match status" value="1"/>
</dbReference>
<keyword evidence="3" id="KW-1185">Reference proteome</keyword>
<gene>
    <name evidence="2" type="ORF">FLK61_27025</name>
</gene>
<dbReference type="RefSeq" id="WP_176008446.1">
    <property type="nucleotide sequence ID" value="NZ_CP041372.2"/>
</dbReference>
<sequence length="195" mass="22775">MEYIMAVDENRQPIRPYSRDEIHSLGLWHETFQCWLVYKQGGEVHVLFQKRSESKKDFASLYDITAAGHLLSNETVTDGIRELHEELGIDVSFTDLDKVGVIQDVIITDSFRDYEFAHVFTYELHTWPIAFDIQVEEVDSIVSMPLKEMKKLINGENAQAFTDDSTQIFVQKSQLVPHSDVYLKEVYEYIKKRYT</sequence>
<dbReference type="Pfam" id="PF00293">
    <property type="entry name" value="NUDIX"/>
    <property type="match status" value="1"/>
</dbReference>
<dbReference type="InterPro" id="IPR000086">
    <property type="entry name" value="NUDIX_hydrolase_dom"/>
</dbReference>
<evidence type="ECO:0000313" key="3">
    <source>
        <dbReference type="Proteomes" id="UP000318138"/>
    </source>
</evidence>
<evidence type="ECO:0000313" key="2">
    <source>
        <dbReference type="EMBL" id="QKS70408.1"/>
    </source>
</evidence>
<dbReference type="Gene3D" id="3.90.79.10">
    <property type="entry name" value="Nucleoside Triphosphate Pyrophosphohydrolase"/>
    <property type="match status" value="1"/>
</dbReference>